<dbReference type="Proteomes" id="UP001589709">
    <property type="component" value="Unassembled WGS sequence"/>
</dbReference>
<dbReference type="InterPro" id="IPR011010">
    <property type="entry name" value="DNA_brk_join_enz"/>
</dbReference>
<reference evidence="2 3" key="1">
    <citation type="submission" date="2024-09" db="EMBL/GenBank/DDBJ databases">
        <authorList>
            <person name="Sun Q."/>
            <person name="Mori K."/>
        </authorList>
    </citation>
    <scope>NUCLEOTIDE SEQUENCE [LARGE SCALE GENOMIC DNA]</scope>
    <source>
        <strain evidence="2 3">JCM 6917</strain>
    </source>
</reference>
<keyword evidence="3" id="KW-1185">Reference proteome</keyword>
<keyword evidence="1" id="KW-0233">DNA recombination</keyword>
<dbReference type="RefSeq" id="WP_381349326.1">
    <property type="nucleotide sequence ID" value="NZ_JBHMCY010000068.1"/>
</dbReference>
<evidence type="ECO:0000256" key="1">
    <source>
        <dbReference type="ARBA" id="ARBA00023172"/>
    </source>
</evidence>
<evidence type="ECO:0000313" key="2">
    <source>
        <dbReference type="EMBL" id="MFB9466403.1"/>
    </source>
</evidence>
<sequence>MQRDHVPVNPVIMRSVPSRSGQRVLVPAARARNARTSEIRWLTPRAFRRWVECGLRGHGADGVPSAGWAGRLADRNGTFADLLFSSGVRLTEGASLLTLEVPRLRLEGGRYYVGRLARVVTKSKRARTFYASSVVVGEIEGYVESSRARVVRRAQALGRYDDLPMRLVTRETGRHRRVLHWCDRDGEIGQTPLAEATVEERMGFFIEGPAGPEPLWLWLNEAGLPFKPASWEGVFRAANERCEAVLAPVMSEPPFCTPHMCRHIVSA</sequence>
<accession>A0ABV5N800</accession>
<name>A0ABV5N800_9ACTN</name>
<comment type="caution">
    <text evidence="2">The sequence shown here is derived from an EMBL/GenBank/DDBJ whole genome shotgun (WGS) entry which is preliminary data.</text>
</comment>
<dbReference type="EMBL" id="JBHMCY010000068">
    <property type="protein sequence ID" value="MFB9466403.1"/>
    <property type="molecule type" value="Genomic_DNA"/>
</dbReference>
<evidence type="ECO:0000313" key="3">
    <source>
        <dbReference type="Proteomes" id="UP001589709"/>
    </source>
</evidence>
<protein>
    <submittedName>
        <fullName evidence="2">Uncharacterized protein</fullName>
    </submittedName>
</protein>
<dbReference type="SUPFAM" id="SSF56349">
    <property type="entry name" value="DNA breaking-rejoining enzymes"/>
    <property type="match status" value="1"/>
</dbReference>
<dbReference type="Gene3D" id="1.10.443.10">
    <property type="entry name" value="Intergrase catalytic core"/>
    <property type="match status" value="1"/>
</dbReference>
<dbReference type="InterPro" id="IPR013762">
    <property type="entry name" value="Integrase-like_cat_sf"/>
</dbReference>
<gene>
    <name evidence="2" type="ORF">ACFF45_27765</name>
</gene>
<organism evidence="2 3">
    <name type="scientific">Streptomyces cinereospinus</name>
    <dbReference type="NCBI Taxonomy" id="285561"/>
    <lineage>
        <taxon>Bacteria</taxon>
        <taxon>Bacillati</taxon>
        <taxon>Actinomycetota</taxon>
        <taxon>Actinomycetes</taxon>
        <taxon>Kitasatosporales</taxon>
        <taxon>Streptomycetaceae</taxon>
        <taxon>Streptomyces</taxon>
    </lineage>
</organism>
<proteinExistence type="predicted"/>